<keyword evidence="3" id="KW-1185">Reference proteome</keyword>
<evidence type="ECO:0008006" key="4">
    <source>
        <dbReference type="Google" id="ProtNLM"/>
    </source>
</evidence>
<feature type="compositionally biased region" description="Polar residues" evidence="1">
    <location>
        <begin position="24"/>
        <end position="45"/>
    </location>
</feature>
<name>A0AAD9UW83_ACRCE</name>
<evidence type="ECO:0000313" key="2">
    <source>
        <dbReference type="EMBL" id="KAK2552256.1"/>
    </source>
</evidence>
<feature type="compositionally biased region" description="Basic and acidic residues" evidence="1">
    <location>
        <begin position="8"/>
        <end position="22"/>
    </location>
</feature>
<dbReference type="InterPro" id="IPR051703">
    <property type="entry name" value="NF-kappa-B_Signaling_Reg"/>
</dbReference>
<dbReference type="InterPro" id="IPR011604">
    <property type="entry name" value="PDDEXK-like_dom_sf"/>
</dbReference>
<dbReference type="SUPFAM" id="SSF52980">
    <property type="entry name" value="Restriction endonuclease-like"/>
    <property type="match status" value="1"/>
</dbReference>
<reference evidence="2" key="2">
    <citation type="journal article" date="2023" name="Science">
        <title>Genomic signatures of disease resistance in endangered staghorn corals.</title>
        <authorList>
            <person name="Vollmer S.V."/>
            <person name="Selwyn J.D."/>
            <person name="Despard B.A."/>
            <person name="Roesel C.L."/>
        </authorList>
    </citation>
    <scope>NUCLEOTIDE SEQUENCE</scope>
    <source>
        <strain evidence="2">K2</strain>
    </source>
</reference>
<dbReference type="Proteomes" id="UP001249851">
    <property type="component" value="Unassembled WGS sequence"/>
</dbReference>
<feature type="region of interest" description="Disordered" evidence="1">
    <location>
        <begin position="1"/>
        <end position="80"/>
    </location>
</feature>
<comment type="caution">
    <text evidence="2">The sequence shown here is derived from an EMBL/GenBank/DDBJ whole genome shotgun (WGS) entry which is preliminary data.</text>
</comment>
<gene>
    <name evidence="2" type="ORF">P5673_026784</name>
</gene>
<sequence length="253" mass="28362">MNGKLYQRTREHLRPRSTDKKPPTLSQFTCEAASSQQLPTKQLASAPTEVDDNAMAPMIPNGDPGPATPTLVGKTQESPAKLRPEDEIIVVRGGNISFQARSQSRWKGVNDPSTDCKYGLLEIKCPFSKRGEALNQAAADPNFYLEKVGGKFYLKKEHTCGYSAQVQGQLALTGLKWCDFCIYLSDSNEMCVDRIYFDTHYWKNKLLPKLSQFYLQHALKYLVGRARLVNSCSHGTEDTILVNSIKTVQQVRL</sequence>
<evidence type="ECO:0000313" key="3">
    <source>
        <dbReference type="Proteomes" id="UP001249851"/>
    </source>
</evidence>
<dbReference type="PANTHER" id="PTHR46609">
    <property type="entry name" value="EXONUCLEASE, PHAGE-TYPE/RECB, C-TERMINAL DOMAIN-CONTAINING PROTEIN"/>
    <property type="match status" value="1"/>
</dbReference>
<dbReference type="GO" id="GO:0006281">
    <property type="term" value="P:DNA repair"/>
    <property type="evidence" value="ECO:0007669"/>
    <property type="project" value="UniProtKB-ARBA"/>
</dbReference>
<dbReference type="Gene3D" id="3.90.320.10">
    <property type="match status" value="1"/>
</dbReference>
<proteinExistence type="predicted"/>
<dbReference type="AlphaFoldDB" id="A0AAD9UW83"/>
<accession>A0AAD9UW83</accession>
<protein>
    <recommendedName>
        <fullName evidence="4">YqaJ viral recombinase domain-containing protein</fullName>
    </recommendedName>
</protein>
<evidence type="ECO:0000256" key="1">
    <source>
        <dbReference type="SAM" id="MobiDB-lite"/>
    </source>
</evidence>
<dbReference type="EMBL" id="JARQWQ010000089">
    <property type="protein sequence ID" value="KAK2552256.1"/>
    <property type="molecule type" value="Genomic_DNA"/>
</dbReference>
<reference evidence="2" key="1">
    <citation type="journal article" date="2023" name="G3 (Bethesda)">
        <title>Whole genome assembly and annotation of the endangered Caribbean coral Acropora cervicornis.</title>
        <authorList>
            <person name="Selwyn J.D."/>
            <person name="Vollmer S.V."/>
        </authorList>
    </citation>
    <scope>NUCLEOTIDE SEQUENCE</scope>
    <source>
        <strain evidence="2">K2</strain>
    </source>
</reference>
<dbReference type="InterPro" id="IPR011335">
    <property type="entry name" value="Restrct_endonuc-II-like"/>
</dbReference>
<organism evidence="2 3">
    <name type="scientific">Acropora cervicornis</name>
    <name type="common">Staghorn coral</name>
    <dbReference type="NCBI Taxonomy" id="6130"/>
    <lineage>
        <taxon>Eukaryota</taxon>
        <taxon>Metazoa</taxon>
        <taxon>Cnidaria</taxon>
        <taxon>Anthozoa</taxon>
        <taxon>Hexacorallia</taxon>
        <taxon>Scleractinia</taxon>
        <taxon>Astrocoeniina</taxon>
        <taxon>Acroporidae</taxon>
        <taxon>Acropora</taxon>
    </lineage>
</organism>
<dbReference type="PANTHER" id="PTHR46609:SF8">
    <property type="entry name" value="YQAJ VIRAL RECOMBINASE DOMAIN-CONTAINING PROTEIN"/>
    <property type="match status" value="1"/>
</dbReference>